<comment type="caution">
    <text evidence="2">The sequence shown here is derived from an EMBL/GenBank/DDBJ whole genome shotgun (WGS) entry which is preliminary data.</text>
</comment>
<keyword evidence="1" id="KW-0472">Membrane</keyword>
<keyword evidence="1" id="KW-0812">Transmembrane</keyword>
<dbReference type="EMBL" id="LDOU01000006">
    <property type="protein sequence ID" value="KLV10104.1"/>
    <property type="molecule type" value="Genomic_DNA"/>
</dbReference>
<keyword evidence="3" id="KW-1185">Reference proteome</keyword>
<evidence type="ECO:0000313" key="3">
    <source>
        <dbReference type="Proteomes" id="UP000035909"/>
    </source>
</evidence>
<reference evidence="2 3" key="1">
    <citation type="submission" date="2015-05" db="EMBL/GenBank/DDBJ databases">
        <title>Photobacterium galathea sp. nov.</title>
        <authorList>
            <person name="Machado H."/>
            <person name="Gram L."/>
        </authorList>
    </citation>
    <scope>NUCLEOTIDE SEQUENCE [LARGE SCALE GENOMIC DNA]</scope>
    <source>
        <strain evidence="2 3">DSM 22954</strain>
    </source>
</reference>
<evidence type="ECO:0000256" key="1">
    <source>
        <dbReference type="SAM" id="Phobius"/>
    </source>
</evidence>
<dbReference type="Proteomes" id="UP000035909">
    <property type="component" value="Unassembled WGS sequence"/>
</dbReference>
<organism evidence="2 3">
    <name type="scientific">Photobacterium ganghwense</name>
    <dbReference type="NCBI Taxonomy" id="320778"/>
    <lineage>
        <taxon>Bacteria</taxon>
        <taxon>Pseudomonadati</taxon>
        <taxon>Pseudomonadota</taxon>
        <taxon>Gammaproteobacteria</taxon>
        <taxon>Vibrionales</taxon>
        <taxon>Vibrionaceae</taxon>
        <taxon>Photobacterium</taxon>
    </lineage>
</organism>
<evidence type="ECO:0000313" key="2">
    <source>
        <dbReference type="EMBL" id="KLV10104.1"/>
    </source>
</evidence>
<proteinExistence type="predicted"/>
<protein>
    <submittedName>
        <fullName evidence="2">Uncharacterized protein</fullName>
    </submittedName>
</protein>
<sequence length="83" mass="9671">MIQLKALPDTGYYVWLIPVTDIFHPYCISLSLSLFYMPIIRLLKMTTGFLIFPSNLSVNIQCGLFKKLAEKWANRKPGRLKRH</sequence>
<gene>
    <name evidence="2" type="ORF">ABT57_05805</name>
</gene>
<feature type="transmembrane region" description="Helical" evidence="1">
    <location>
        <begin position="12"/>
        <end position="36"/>
    </location>
</feature>
<keyword evidence="1" id="KW-1133">Transmembrane helix</keyword>
<dbReference type="AlphaFoldDB" id="A0A0J1HEN5"/>
<accession>A0A0J1HEN5</accession>
<name>A0A0J1HEN5_9GAMM</name>